<dbReference type="PIRSF" id="PIRSF005700">
    <property type="entry name" value="PepC"/>
    <property type="match status" value="1"/>
</dbReference>
<comment type="caution">
    <text evidence="7">The sequence shown here is derived from an EMBL/GenBank/DDBJ whole genome shotgun (WGS) entry which is preliminary data.</text>
</comment>
<keyword evidence="5 7" id="KW-0031">Aminopeptidase</keyword>
<proteinExistence type="inferred from homology"/>
<feature type="active site" evidence="6">
    <location>
        <position position="388"/>
    </location>
</feature>
<dbReference type="Pfam" id="PF03051">
    <property type="entry name" value="Peptidase_C1_2"/>
    <property type="match status" value="1"/>
</dbReference>
<dbReference type="GO" id="GO:0070005">
    <property type="term" value="F:cysteine-type aminopeptidase activity"/>
    <property type="evidence" value="ECO:0007669"/>
    <property type="project" value="InterPro"/>
</dbReference>
<evidence type="ECO:0000256" key="5">
    <source>
        <dbReference type="PIRNR" id="PIRNR005700"/>
    </source>
</evidence>
<dbReference type="PROSITE" id="PS00639">
    <property type="entry name" value="THIOL_PROTEASE_HIS"/>
    <property type="match status" value="1"/>
</dbReference>
<dbReference type="PATRIC" id="fig|1423773.3.peg.1218"/>
<dbReference type="EMBL" id="AZDT01000002">
    <property type="protein sequence ID" value="KRK78141.1"/>
    <property type="molecule type" value="Genomic_DNA"/>
</dbReference>
<evidence type="ECO:0000313" key="8">
    <source>
        <dbReference type="Proteomes" id="UP000051162"/>
    </source>
</evidence>
<dbReference type="OrthoDB" id="1111399at2"/>
<evidence type="ECO:0000256" key="6">
    <source>
        <dbReference type="PIRSR" id="PIRSR005700-1"/>
    </source>
</evidence>
<dbReference type="PROSITE" id="PS00139">
    <property type="entry name" value="THIOL_PROTEASE_CYS"/>
    <property type="match status" value="1"/>
</dbReference>
<dbReference type="SUPFAM" id="SSF54001">
    <property type="entry name" value="Cysteine proteinases"/>
    <property type="match status" value="1"/>
</dbReference>
<feature type="active site" evidence="6">
    <location>
        <position position="367"/>
    </location>
</feature>
<dbReference type="STRING" id="1423773.FD30_GL001192"/>
<evidence type="ECO:0000313" key="7">
    <source>
        <dbReference type="EMBL" id="KRK78141.1"/>
    </source>
</evidence>
<keyword evidence="8" id="KW-1185">Reference proteome</keyword>
<name>A0A0R1K3K9_9LACO</name>
<keyword evidence="4 5" id="KW-0788">Thiol protease</keyword>
<reference evidence="7 8" key="1">
    <citation type="journal article" date="2015" name="Genome Announc.">
        <title>Expanding the biotechnology potential of lactobacilli through comparative genomics of 213 strains and associated genera.</title>
        <authorList>
            <person name="Sun Z."/>
            <person name="Harris H.M."/>
            <person name="McCann A."/>
            <person name="Guo C."/>
            <person name="Argimon S."/>
            <person name="Zhang W."/>
            <person name="Yang X."/>
            <person name="Jeffery I.B."/>
            <person name="Cooney J.C."/>
            <person name="Kagawa T.F."/>
            <person name="Liu W."/>
            <person name="Song Y."/>
            <person name="Salvetti E."/>
            <person name="Wrobel A."/>
            <person name="Rasinkangas P."/>
            <person name="Parkhill J."/>
            <person name="Rea M.C."/>
            <person name="O'Sullivan O."/>
            <person name="Ritari J."/>
            <person name="Douillard F.P."/>
            <person name="Paul Ross R."/>
            <person name="Yang R."/>
            <person name="Briner A.E."/>
            <person name="Felis G.E."/>
            <person name="de Vos W.M."/>
            <person name="Barrangou R."/>
            <person name="Klaenhammer T.R."/>
            <person name="Caufield P.W."/>
            <person name="Cui Y."/>
            <person name="Zhang H."/>
            <person name="O'Toole P.W."/>
        </authorList>
    </citation>
    <scope>NUCLEOTIDE SEQUENCE [LARGE SCALE GENOMIC DNA]</scope>
    <source>
        <strain evidence="7 8">DSM 19117</strain>
    </source>
</reference>
<dbReference type="GeneID" id="84782552"/>
<gene>
    <name evidence="7" type="ORF">FD30_GL001192</name>
</gene>
<comment type="similarity">
    <text evidence="5">Belongs to the peptidase C1 family.</text>
</comment>
<dbReference type="PANTHER" id="PTHR10363">
    <property type="entry name" value="BLEOMYCIN HYDROLASE"/>
    <property type="match status" value="1"/>
</dbReference>
<protein>
    <recommendedName>
        <fullName evidence="5">Aminopeptidase</fullName>
    </recommendedName>
</protein>
<keyword evidence="3 5" id="KW-0378">Hydrolase</keyword>
<dbReference type="Gene3D" id="3.90.70.10">
    <property type="entry name" value="Cysteine proteinases"/>
    <property type="match status" value="1"/>
</dbReference>
<dbReference type="InterPro" id="IPR000169">
    <property type="entry name" value="Pept_cys_AS"/>
</dbReference>
<evidence type="ECO:0000256" key="1">
    <source>
        <dbReference type="ARBA" id="ARBA00004496"/>
    </source>
</evidence>
<dbReference type="InterPro" id="IPR025660">
    <property type="entry name" value="Pept_his_AS"/>
</dbReference>
<dbReference type="GO" id="GO:0006508">
    <property type="term" value="P:proteolysis"/>
    <property type="evidence" value="ECO:0007669"/>
    <property type="project" value="UniProtKB-KW"/>
</dbReference>
<dbReference type="GO" id="GO:0043418">
    <property type="term" value="P:homocysteine catabolic process"/>
    <property type="evidence" value="ECO:0007669"/>
    <property type="project" value="TreeGrafter"/>
</dbReference>
<dbReference type="CDD" id="cd00585">
    <property type="entry name" value="Peptidase_C1B"/>
    <property type="match status" value="1"/>
</dbReference>
<dbReference type="GO" id="GO:0005737">
    <property type="term" value="C:cytoplasm"/>
    <property type="evidence" value="ECO:0007669"/>
    <property type="project" value="UniProtKB-SubCell"/>
</dbReference>
<dbReference type="InterPro" id="IPR004134">
    <property type="entry name" value="Peptidase_C1B"/>
</dbReference>
<dbReference type="AlphaFoldDB" id="A0A0R1K3K9"/>
<evidence type="ECO:0000256" key="2">
    <source>
        <dbReference type="ARBA" id="ARBA00022670"/>
    </source>
</evidence>
<sequence length="443" mass="49497">MDETQTNSALSAADLADLHADLTQQPAHDVISRAVIKNGVLAASEDPAAAVRLNRTFSVELDTGAVSNQKHSGRCWLFATLNTLRHQFAAKYQVKDFELSQSYLFFWDKVERANIFYDRILATADKPVDDRLVSHYLESAAGDGGQWAMGAALVQKYGVLPKSAMPESFNTNDTTGFAATLGLKLRKDAVTLRQLVADGADDAQIAATRKQALKEVYRMAAYSFGEPPTTFDLEYKDDKKQYHHDAGLTPQAFYQKYFDADLDNYVVLANSPDKAYNELYALPSQDNIVGGKHITMLNLPMAELKRTAIAQLQAGEAVWFGNDVLQQMSRERGFLDSQLYKTADLFGIDLSLTKGQRMAYHEAEVSHAMTLTGVDLVDNQPTRWKVENSWGEKNGAKGYFVMTDEWMEDFVYEVVVRKDFLTADQQALLKRQPVDLAPWDSLA</sequence>
<organism evidence="7 8">
    <name type="scientific">Levilactobacillus namurensis DSM 19117</name>
    <dbReference type="NCBI Taxonomy" id="1423773"/>
    <lineage>
        <taxon>Bacteria</taxon>
        <taxon>Bacillati</taxon>
        <taxon>Bacillota</taxon>
        <taxon>Bacilli</taxon>
        <taxon>Lactobacillales</taxon>
        <taxon>Lactobacillaceae</taxon>
        <taxon>Levilactobacillus</taxon>
    </lineage>
</organism>
<dbReference type="GO" id="GO:0009636">
    <property type="term" value="P:response to toxic substance"/>
    <property type="evidence" value="ECO:0007669"/>
    <property type="project" value="TreeGrafter"/>
</dbReference>
<evidence type="ECO:0000256" key="3">
    <source>
        <dbReference type="ARBA" id="ARBA00022801"/>
    </source>
</evidence>
<dbReference type="PANTHER" id="PTHR10363:SF2">
    <property type="entry name" value="BLEOMYCIN HYDROLASE"/>
    <property type="match status" value="1"/>
</dbReference>
<accession>A0A0R1K3K9</accession>
<dbReference type="RefSeq" id="WP_056943470.1">
    <property type="nucleotide sequence ID" value="NZ_AZDT01000002.1"/>
</dbReference>
<comment type="subcellular location">
    <subcellularLocation>
        <location evidence="1">Cytoplasm</location>
    </subcellularLocation>
</comment>
<evidence type="ECO:0000256" key="4">
    <source>
        <dbReference type="ARBA" id="ARBA00022807"/>
    </source>
</evidence>
<dbReference type="Proteomes" id="UP000051162">
    <property type="component" value="Unassembled WGS sequence"/>
</dbReference>
<feature type="active site" evidence="6">
    <location>
        <position position="75"/>
    </location>
</feature>
<dbReference type="InterPro" id="IPR038765">
    <property type="entry name" value="Papain-like_cys_pep_sf"/>
</dbReference>
<keyword evidence="2 5" id="KW-0645">Protease</keyword>